<proteinExistence type="inferred from homology"/>
<evidence type="ECO:0000259" key="2">
    <source>
        <dbReference type="PROSITE" id="PS50263"/>
    </source>
</evidence>
<dbReference type="PROSITE" id="PS50263">
    <property type="entry name" value="CN_HYDROLASE"/>
    <property type="match status" value="1"/>
</dbReference>
<dbReference type="HOGENOM" id="CLU_062604_0_0_11"/>
<dbReference type="Proteomes" id="UP000023067">
    <property type="component" value="Unassembled WGS sequence"/>
</dbReference>
<dbReference type="PATRIC" id="fig|396014.3.peg.2668"/>
<name>Z9JPS0_9MICO</name>
<dbReference type="EMBL" id="JDYK01000015">
    <property type="protein sequence ID" value="EWS80395.1"/>
    <property type="molecule type" value="Genomic_DNA"/>
</dbReference>
<dbReference type="Pfam" id="PF00795">
    <property type="entry name" value="CN_hydrolase"/>
    <property type="match status" value="1"/>
</dbReference>
<evidence type="ECO:0000313" key="3">
    <source>
        <dbReference type="EMBL" id="EWS80395.1"/>
    </source>
</evidence>
<dbReference type="AlphaFoldDB" id="Z9JPS0"/>
<accession>Z9JPS0</accession>
<dbReference type="CDD" id="cd07197">
    <property type="entry name" value="nitrilase"/>
    <property type="match status" value="1"/>
</dbReference>
<dbReference type="PANTHER" id="PTHR23088:SF27">
    <property type="entry name" value="DEAMINATED GLUTATHIONE AMIDASE"/>
    <property type="match status" value="1"/>
</dbReference>
<dbReference type="GO" id="GO:0016787">
    <property type="term" value="F:hydrolase activity"/>
    <property type="evidence" value="ECO:0007669"/>
    <property type="project" value="UniProtKB-KW"/>
</dbReference>
<gene>
    <name evidence="3" type="ORF">BF93_03200</name>
</gene>
<dbReference type="Gene3D" id="3.60.110.10">
    <property type="entry name" value="Carbon-nitrogen hydrolase"/>
    <property type="match status" value="1"/>
</dbReference>
<evidence type="ECO:0000313" key="4">
    <source>
        <dbReference type="Proteomes" id="UP000023067"/>
    </source>
</evidence>
<dbReference type="SUPFAM" id="SSF56317">
    <property type="entry name" value="Carbon-nitrogen hydrolase"/>
    <property type="match status" value="1"/>
</dbReference>
<keyword evidence="3" id="KW-0378">Hydrolase</keyword>
<dbReference type="eggNOG" id="COG0388">
    <property type="taxonomic scope" value="Bacteria"/>
</dbReference>
<organism evidence="3 4">
    <name type="scientific">Brachybacterium phenoliresistens</name>
    <dbReference type="NCBI Taxonomy" id="396014"/>
    <lineage>
        <taxon>Bacteria</taxon>
        <taxon>Bacillati</taxon>
        <taxon>Actinomycetota</taxon>
        <taxon>Actinomycetes</taxon>
        <taxon>Micrococcales</taxon>
        <taxon>Dermabacteraceae</taxon>
        <taxon>Brachybacterium</taxon>
    </lineage>
</organism>
<sequence>MTADRARKKRVRARMARTGESYTAALRHLRSAEGDDVPTTDTTPAPSLRLAVAQTTLRTDPADAAAIRAGAREVLALMREARARGADLLQLPEATLCFPDKRLLSRSREEITDADWSRLAWDELDRAVAAIRSGARELSLRTVLGVQTRAAEAPRPRSSLLVIGPDGAIEAQYDERRLSRTKEAHLYERGHAQVTIDVGGIRLGLASGLEVLFGDVFLGYEDAGADAVLVSCQAPADADASYGLVISALAMARQHGLSIGWSASTASAAHAPSGVIGPDGRWAATCPEQERPAVVVHEIGARPEGGPRAWRRAMVAAD</sequence>
<comment type="similarity">
    <text evidence="1">Belongs to the carbon-nitrogen hydrolase superfamily. NIT1/NIT2 family.</text>
</comment>
<protein>
    <submittedName>
        <fullName evidence="3">Amidohydrolase</fullName>
    </submittedName>
</protein>
<comment type="caution">
    <text evidence="3">The sequence shown here is derived from an EMBL/GenBank/DDBJ whole genome shotgun (WGS) entry which is preliminary data.</text>
</comment>
<dbReference type="STRING" id="396014.BF93_03200"/>
<evidence type="ECO:0000256" key="1">
    <source>
        <dbReference type="ARBA" id="ARBA00010613"/>
    </source>
</evidence>
<dbReference type="InterPro" id="IPR003010">
    <property type="entry name" value="C-N_Hydrolase"/>
</dbReference>
<feature type="domain" description="CN hydrolase" evidence="2">
    <location>
        <begin position="48"/>
        <end position="301"/>
    </location>
</feature>
<dbReference type="InterPro" id="IPR036526">
    <property type="entry name" value="C-N_Hydrolase_sf"/>
</dbReference>
<dbReference type="PANTHER" id="PTHR23088">
    <property type="entry name" value="NITRILASE-RELATED"/>
    <property type="match status" value="1"/>
</dbReference>
<keyword evidence="4" id="KW-1185">Reference proteome</keyword>
<reference evidence="3 4" key="1">
    <citation type="submission" date="2014-02" db="EMBL/GenBank/DDBJ databases">
        <title>Genome sequence of Brachybacterium phenoliresistens strain W13A50.</title>
        <authorList>
            <person name="Wang X."/>
        </authorList>
    </citation>
    <scope>NUCLEOTIDE SEQUENCE [LARGE SCALE GENOMIC DNA]</scope>
    <source>
        <strain evidence="3 4">W13A50</strain>
    </source>
</reference>